<name>A0A1I7ZWZ0_9BILA</name>
<protein>
    <submittedName>
        <fullName evidence="3">Pecanex-like protein</fullName>
    </submittedName>
</protein>
<feature type="region of interest" description="Disordered" evidence="1">
    <location>
        <begin position="360"/>
        <end position="389"/>
    </location>
</feature>
<sequence>DADAEANESWPSLKPPAIATLTSIRAIVASSACGVALLGEGRKGLSTDFVNTWSSFLKSSQLVALRTGTRRERRSLVVALVVLVRECSDPPVLHLLCTMDCLDSGEAPPRSATLHVYFSSSPWESATTVSQRISKSETTTNGAVPKALEAGLSFASFLYPHFWPRVMLTTNPSSSSSSSAPPLNCSTNGSSASLHSMENTTIDDGDPDVLLHDRTRNEMATTSRFRSNLQSDVVDRWIELHFQPISACRVRSYIPPMFNIHTRSVSVDRQHRHRRSSRFPGSNGHLETTRPRSTGPAPFMESERTHILKIKKTTPMKRTPAMGASSSRLSRERRRSTPAFATLSGFIPTSTVSISLEPIPEATEEDERKDSGVVSASGGGSTNGIWSSMNDLSIKDEEAAGETESEMLCDRMCEEMAELPLSDQPSAEKLVMQSFATLAVTDQNRKIEGV</sequence>
<evidence type="ECO:0000256" key="1">
    <source>
        <dbReference type="SAM" id="MobiDB-lite"/>
    </source>
</evidence>
<keyword evidence="2" id="KW-1185">Reference proteome</keyword>
<accession>A0A1I7ZWZ0</accession>
<evidence type="ECO:0000313" key="2">
    <source>
        <dbReference type="Proteomes" id="UP000095287"/>
    </source>
</evidence>
<proteinExistence type="predicted"/>
<feature type="compositionally biased region" description="Polar residues" evidence="1">
    <location>
        <begin position="180"/>
        <end position="200"/>
    </location>
</feature>
<dbReference type="AlphaFoldDB" id="A0A1I7ZWZ0"/>
<feature type="region of interest" description="Disordered" evidence="1">
    <location>
        <begin position="265"/>
        <end position="299"/>
    </location>
</feature>
<organism evidence="2 3">
    <name type="scientific">Steinernema glaseri</name>
    <dbReference type="NCBI Taxonomy" id="37863"/>
    <lineage>
        <taxon>Eukaryota</taxon>
        <taxon>Metazoa</taxon>
        <taxon>Ecdysozoa</taxon>
        <taxon>Nematoda</taxon>
        <taxon>Chromadorea</taxon>
        <taxon>Rhabditida</taxon>
        <taxon>Tylenchina</taxon>
        <taxon>Panagrolaimomorpha</taxon>
        <taxon>Strongyloidoidea</taxon>
        <taxon>Steinernematidae</taxon>
        <taxon>Steinernema</taxon>
    </lineage>
</organism>
<reference evidence="3" key="1">
    <citation type="submission" date="2016-11" db="UniProtKB">
        <authorList>
            <consortium name="WormBaseParasite"/>
        </authorList>
    </citation>
    <scope>IDENTIFICATION</scope>
</reference>
<dbReference type="WBParaSite" id="L893_g30437.t2">
    <property type="protein sequence ID" value="L893_g30437.t2"/>
    <property type="gene ID" value="L893_g30437"/>
</dbReference>
<evidence type="ECO:0000313" key="3">
    <source>
        <dbReference type="WBParaSite" id="L893_g30437.t2"/>
    </source>
</evidence>
<feature type="region of interest" description="Disordered" evidence="1">
    <location>
        <begin position="171"/>
        <end position="209"/>
    </location>
</feature>
<dbReference type="Proteomes" id="UP000095287">
    <property type="component" value="Unplaced"/>
</dbReference>